<organism evidence="1 2">
    <name type="scientific">Sulfobacillus harzensis</name>
    <dbReference type="NCBI Taxonomy" id="2729629"/>
    <lineage>
        <taxon>Bacteria</taxon>
        <taxon>Bacillati</taxon>
        <taxon>Bacillota</taxon>
        <taxon>Clostridia</taxon>
        <taxon>Eubacteriales</taxon>
        <taxon>Clostridiales Family XVII. Incertae Sedis</taxon>
        <taxon>Sulfobacillus</taxon>
    </lineage>
</organism>
<gene>
    <name evidence="1" type="ORF">HIJ39_14245</name>
</gene>
<keyword evidence="2" id="KW-1185">Reference proteome</keyword>
<dbReference type="Proteomes" id="UP000533476">
    <property type="component" value="Unassembled WGS sequence"/>
</dbReference>
<reference evidence="1 2" key="1">
    <citation type="submission" date="2020-04" db="EMBL/GenBank/DDBJ databases">
        <authorList>
            <person name="Zhang R."/>
            <person name="Schippers A."/>
        </authorList>
    </citation>
    <scope>NUCLEOTIDE SEQUENCE [LARGE SCALE GENOMIC DNA]</scope>
    <source>
        <strain evidence="1 2">DSM 109850</strain>
    </source>
</reference>
<evidence type="ECO:0000313" key="1">
    <source>
        <dbReference type="EMBL" id="NMP23504.1"/>
    </source>
</evidence>
<accession>A0A7Y0L560</accession>
<dbReference type="EMBL" id="JABBVZ010000053">
    <property type="protein sequence ID" value="NMP23504.1"/>
    <property type="molecule type" value="Genomic_DNA"/>
</dbReference>
<name>A0A7Y0L560_9FIRM</name>
<comment type="caution">
    <text evidence="1">The sequence shown here is derived from an EMBL/GenBank/DDBJ whole genome shotgun (WGS) entry which is preliminary data.</text>
</comment>
<evidence type="ECO:0000313" key="2">
    <source>
        <dbReference type="Proteomes" id="UP000533476"/>
    </source>
</evidence>
<dbReference type="RefSeq" id="WP_169100838.1">
    <property type="nucleotide sequence ID" value="NZ_JABBVZ010000053.1"/>
</dbReference>
<dbReference type="AlphaFoldDB" id="A0A7Y0L560"/>
<sequence length="207" mass="22676">MQRAITQAVETGLLWVTTGGLSVWQEPLPDGLLTTGARLNAPPTPLSVFDLLPDRVPEAWQDGKTTALALLVALSNLQGEPLPWLLVRQVITEARNHGLVHLELGTTTWPCGRADAEQVRISVGDTPIIDPPPPPLPKQRLRSDRVLKPSEVQDLADVIGELMRLLQPWAPTIQVTLDVDTSTAPMDPTVRHQVNALLSQVKDNWTL</sequence>
<protein>
    <submittedName>
        <fullName evidence="1">Uncharacterized protein</fullName>
    </submittedName>
</protein>
<proteinExistence type="predicted"/>